<feature type="domain" description="HTH tetR-type" evidence="6">
    <location>
        <begin position="27"/>
        <end position="87"/>
    </location>
</feature>
<proteinExistence type="predicted"/>
<accession>A0A643FKF7</accession>
<dbReference type="EMBL" id="CP062806">
    <property type="protein sequence ID" value="QOT82058.1"/>
    <property type="molecule type" value="Genomic_DNA"/>
</dbReference>
<dbReference type="InterPro" id="IPR009057">
    <property type="entry name" value="Homeodomain-like_sf"/>
</dbReference>
<geneLocation type="plasmid" evidence="7 8">
    <name>pRK1-2</name>
</geneLocation>
<organism evidence="7 8">
    <name type="scientific">Cupriavidus basilensis</name>
    <dbReference type="NCBI Taxonomy" id="68895"/>
    <lineage>
        <taxon>Bacteria</taxon>
        <taxon>Pseudomonadati</taxon>
        <taxon>Pseudomonadota</taxon>
        <taxon>Betaproteobacteria</taxon>
        <taxon>Burkholderiales</taxon>
        <taxon>Burkholderiaceae</taxon>
        <taxon>Cupriavidus</taxon>
    </lineage>
</organism>
<reference evidence="7 8" key="1">
    <citation type="submission" date="2020-10" db="EMBL/GenBank/DDBJ databases">
        <title>Complete genome sequence of Cupriavidus basilensis CCUG 49340T.</title>
        <authorList>
            <person name="Salva-Serra F."/>
            <person name="Donoso R.A."/>
            <person name="Cho K.H."/>
            <person name="Yoo J.A."/>
            <person name="Lee K."/>
            <person name="Yoon S.-H."/>
            <person name="Perez-Pantoja D."/>
            <person name="Moore E.R.B."/>
        </authorList>
    </citation>
    <scope>NUCLEOTIDE SEQUENCE [LARGE SCALE GENOMIC DNA]</scope>
    <source>
        <strain evidence="8">CCUG 49340</strain>
        <plasmid evidence="7 8">pRK1-2</plasmid>
    </source>
</reference>
<dbReference type="Pfam" id="PF16859">
    <property type="entry name" value="TetR_C_11"/>
    <property type="match status" value="1"/>
</dbReference>
<dbReference type="PANTHER" id="PTHR30055:SF148">
    <property type="entry name" value="TETR-FAMILY TRANSCRIPTIONAL REGULATOR"/>
    <property type="match status" value="1"/>
</dbReference>
<dbReference type="Proteomes" id="UP000397656">
    <property type="component" value="Plasmid pRK1-2"/>
</dbReference>
<feature type="DNA-binding region" description="H-T-H motif" evidence="4">
    <location>
        <begin position="50"/>
        <end position="69"/>
    </location>
</feature>
<evidence type="ECO:0000256" key="1">
    <source>
        <dbReference type="ARBA" id="ARBA00023015"/>
    </source>
</evidence>
<evidence type="ECO:0000313" key="8">
    <source>
        <dbReference type="Proteomes" id="UP000397656"/>
    </source>
</evidence>
<dbReference type="InterPro" id="IPR050109">
    <property type="entry name" value="HTH-type_TetR-like_transc_reg"/>
</dbReference>
<dbReference type="Gene3D" id="1.10.357.10">
    <property type="entry name" value="Tetracycline Repressor, domain 2"/>
    <property type="match status" value="1"/>
</dbReference>
<feature type="region of interest" description="Disordered" evidence="5">
    <location>
        <begin position="1"/>
        <end position="28"/>
    </location>
</feature>
<dbReference type="SUPFAM" id="SSF48498">
    <property type="entry name" value="Tetracyclin repressor-like, C-terminal domain"/>
    <property type="match status" value="1"/>
</dbReference>
<dbReference type="RefSeq" id="WP_150991944.1">
    <property type="nucleotide sequence ID" value="NZ_CP062806.1"/>
</dbReference>
<dbReference type="InterPro" id="IPR011075">
    <property type="entry name" value="TetR_C"/>
</dbReference>
<dbReference type="PROSITE" id="PS50977">
    <property type="entry name" value="HTH_TETR_2"/>
    <property type="match status" value="1"/>
</dbReference>
<name>A0A643FKF7_9BURK</name>
<dbReference type="GO" id="GO:0000976">
    <property type="term" value="F:transcription cis-regulatory region binding"/>
    <property type="evidence" value="ECO:0007669"/>
    <property type="project" value="TreeGrafter"/>
</dbReference>
<protein>
    <submittedName>
        <fullName evidence="7">TetR/AcrR family transcriptional regulator</fullName>
    </submittedName>
</protein>
<dbReference type="SUPFAM" id="SSF46689">
    <property type="entry name" value="Homeodomain-like"/>
    <property type="match status" value="1"/>
</dbReference>
<keyword evidence="2 4" id="KW-0238">DNA-binding</keyword>
<keyword evidence="3" id="KW-0804">Transcription</keyword>
<dbReference type="InterPro" id="IPR001647">
    <property type="entry name" value="HTH_TetR"/>
</dbReference>
<evidence type="ECO:0000313" key="7">
    <source>
        <dbReference type="EMBL" id="QOT82058.1"/>
    </source>
</evidence>
<dbReference type="AlphaFoldDB" id="A0A643FKF7"/>
<dbReference type="InterPro" id="IPR036271">
    <property type="entry name" value="Tet_transcr_reg_TetR-rel_C_sf"/>
</dbReference>
<dbReference type="Pfam" id="PF00440">
    <property type="entry name" value="TetR_N"/>
    <property type="match status" value="1"/>
</dbReference>
<evidence type="ECO:0000259" key="6">
    <source>
        <dbReference type="PROSITE" id="PS50977"/>
    </source>
</evidence>
<sequence>MEAILMRKKSEETAVSEPKPRGRPRSEEAATAVMDAAYRLSAEFGLKGATIQAIAAETGVSKMTIYKWWDKRLYLLIDAFLVHTNRVLFISPDDPADEAIHAHALRYVAALQGDLGRVMLAVLAECVAETGTSQTFVDRYLNYRRKLGLSIIKKGQKDGCITTAQPAELLYDKIYGTILYRHQFGLKGLDKNSLKILVDSTLKP</sequence>
<dbReference type="PANTHER" id="PTHR30055">
    <property type="entry name" value="HTH-TYPE TRANSCRIPTIONAL REGULATOR RUTR"/>
    <property type="match status" value="1"/>
</dbReference>
<gene>
    <name evidence="7" type="ORF">F7R26_037870</name>
</gene>
<dbReference type="GeneID" id="98406742"/>
<evidence type="ECO:0000256" key="3">
    <source>
        <dbReference type="ARBA" id="ARBA00023163"/>
    </source>
</evidence>
<keyword evidence="1" id="KW-0805">Transcription regulation</keyword>
<keyword evidence="7" id="KW-0614">Plasmid</keyword>
<dbReference type="Gene3D" id="1.10.10.60">
    <property type="entry name" value="Homeodomain-like"/>
    <property type="match status" value="1"/>
</dbReference>
<feature type="compositionally biased region" description="Basic and acidic residues" evidence="5">
    <location>
        <begin position="8"/>
        <end position="28"/>
    </location>
</feature>
<evidence type="ECO:0000256" key="5">
    <source>
        <dbReference type="SAM" id="MobiDB-lite"/>
    </source>
</evidence>
<dbReference type="GO" id="GO:0003700">
    <property type="term" value="F:DNA-binding transcription factor activity"/>
    <property type="evidence" value="ECO:0007669"/>
    <property type="project" value="TreeGrafter"/>
</dbReference>
<evidence type="ECO:0000256" key="2">
    <source>
        <dbReference type="ARBA" id="ARBA00023125"/>
    </source>
</evidence>
<evidence type="ECO:0000256" key="4">
    <source>
        <dbReference type="PROSITE-ProRule" id="PRU00335"/>
    </source>
</evidence>